<dbReference type="InterPro" id="IPR034768">
    <property type="entry name" value="4FE4S_WBL"/>
</dbReference>
<comment type="caution">
    <text evidence="2">The sequence shown here is derived from an EMBL/GenBank/DDBJ whole genome shotgun (WGS) entry which is preliminary data.</text>
</comment>
<evidence type="ECO:0000313" key="3">
    <source>
        <dbReference type="Proteomes" id="UP001597183"/>
    </source>
</evidence>
<dbReference type="RefSeq" id="WP_317786545.1">
    <property type="nucleotide sequence ID" value="NZ_AP028461.1"/>
</dbReference>
<dbReference type="Proteomes" id="UP001597183">
    <property type="component" value="Unassembled WGS sequence"/>
</dbReference>
<reference evidence="3" key="1">
    <citation type="journal article" date="2019" name="Int. J. Syst. Evol. Microbiol.">
        <title>The Global Catalogue of Microorganisms (GCM) 10K type strain sequencing project: providing services to taxonomists for standard genome sequencing and annotation.</title>
        <authorList>
            <consortium name="The Broad Institute Genomics Platform"/>
            <consortium name="The Broad Institute Genome Sequencing Center for Infectious Disease"/>
            <person name="Wu L."/>
            <person name="Ma J."/>
        </authorList>
    </citation>
    <scope>NUCLEOTIDE SEQUENCE [LARGE SCALE GENOMIC DNA]</scope>
    <source>
        <strain evidence="3">CCM 7526</strain>
    </source>
</reference>
<protein>
    <submittedName>
        <fullName evidence="2">WhiB family transcriptional regulator</fullName>
    </submittedName>
</protein>
<evidence type="ECO:0000259" key="1">
    <source>
        <dbReference type="PROSITE" id="PS51674"/>
    </source>
</evidence>
<organism evidence="2 3">
    <name type="scientific">Actinoplanes sichuanensis</name>
    <dbReference type="NCBI Taxonomy" id="512349"/>
    <lineage>
        <taxon>Bacteria</taxon>
        <taxon>Bacillati</taxon>
        <taxon>Actinomycetota</taxon>
        <taxon>Actinomycetes</taxon>
        <taxon>Micromonosporales</taxon>
        <taxon>Micromonosporaceae</taxon>
        <taxon>Actinoplanes</taxon>
    </lineage>
</organism>
<name>A0ABW4A6N9_9ACTN</name>
<evidence type="ECO:0000313" key="2">
    <source>
        <dbReference type="EMBL" id="MFD1366173.1"/>
    </source>
</evidence>
<gene>
    <name evidence="2" type="ORF">ACFQ5G_12535</name>
</gene>
<dbReference type="PROSITE" id="PS51674">
    <property type="entry name" value="4FE4S_WBL"/>
    <property type="match status" value="1"/>
</dbReference>
<keyword evidence="3" id="KW-1185">Reference proteome</keyword>
<accession>A0ABW4A6N9</accession>
<proteinExistence type="predicted"/>
<dbReference type="EMBL" id="JBHTMK010000016">
    <property type="protein sequence ID" value="MFD1366173.1"/>
    <property type="molecule type" value="Genomic_DNA"/>
</dbReference>
<feature type="domain" description="4Fe-4S Wbl-type" evidence="1">
    <location>
        <begin position="13"/>
        <end position="87"/>
    </location>
</feature>
<sequence length="233" mass="25769">MTRVSFMEDPARGCAPGRVDPDIFFASPRLPEVVEAGLAFQAKLDKARARRTCRERCRFAQACFTRAESNGDRYGIWGGVDMANNAERRQARKRFGLAERGEVTPETDEVLVERVLNSGPAAFKALTDDRRALVVRAAVGGGMSWTAMERKFRVRQATLRALAGEGVEGFDQQVQRLYHEGRSDQAIALTLGCDQKKVKNTRARLGLPALFGPGGRLRRRIADVHRSRAGVPA</sequence>
<dbReference type="Pfam" id="PF02467">
    <property type="entry name" value="Whib"/>
    <property type="match status" value="1"/>
</dbReference>